<dbReference type="Gene3D" id="2.40.128.10">
    <property type="match status" value="1"/>
</dbReference>
<dbReference type="PRINTS" id="PR01274">
    <property type="entry name" value="MPTASEINHBTR"/>
</dbReference>
<dbReference type="AlphaFoldDB" id="A0A241PXC5"/>
<protein>
    <submittedName>
        <fullName evidence="9">Protease</fullName>
    </submittedName>
</protein>
<dbReference type="SUPFAM" id="SSF50882">
    <property type="entry name" value="beta-Barrel protease inhibitors"/>
    <property type="match status" value="1"/>
</dbReference>
<proteinExistence type="inferred from homology"/>
<keyword evidence="4" id="KW-0646">Protease inhibitor</keyword>
<accession>A0A241PXC5</accession>
<keyword evidence="6" id="KW-0574">Periplasm</keyword>
<evidence type="ECO:0000313" key="9">
    <source>
        <dbReference type="EMBL" id="ASG19108.1"/>
    </source>
</evidence>
<reference evidence="9 10" key="1">
    <citation type="submission" date="2017-06" db="EMBL/GenBank/DDBJ databases">
        <title>Salmonella reference genomes for public health.</title>
        <authorList>
            <person name="Robertson J."/>
            <person name="Yoshida C."/>
            <person name="Gurnik S."/>
            <person name="Nash J."/>
        </authorList>
    </citation>
    <scope>NUCLEOTIDE SEQUENCE [LARGE SCALE GENOMIC DNA]</scope>
    <source>
        <strain evidence="9 10">S-1643</strain>
        <plasmid evidence="10">Plasmid unnamed1</plasmid>
    </source>
</reference>
<organism evidence="9 10">
    <name type="scientific">Salmonella enterica subsp. enterica serovar Macclesfield str. S-1643</name>
    <dbReference type="NCBI Taxonomy" id="1242107"/>
    <lineage>
        <taxon>Bacteria</taxon>
        <taxon>Pseudomonadati</taxon>
        <taxon>Pseudomonadota</taxon>
        <taxon>Gammaproteobacteria</taxon>
        <taxon>Enterobacterales</taxon>
        <taxon>Enterobacteriaceae</taxon>
        <taxon>Salmonella</taxon>
    </lineage>
</organism>
<dbReference type="GO" id="GO:0006508">
    <property type="term" value="P:proteolysis"/>
    <property type="evidence" value="ECO:0007669"/>
    <property type="project" value="UniProtKB-KW"/>
</dbReference>
<evidence type="ECO:0000313" key="10">
    <source>
        <dbReference type="Proteomes" id="UP000197157"/>
    </source>
</evidence>
<geneLocation type="plasmid" evidence="9">
    <name>unnamed1</name>
</geneLocation>
<name>A0A241PXC5_SALET</name>
<dbReference type="RefSeq" id="WP_088731416.1">
    <property type="nucleotide sequence ID" value="NZ_CP022118.1"/>
</dbReference>
<evidence type="ECO:0000256" key="4">
    <source>
        <dbReference type="ARBA" id="ARBA00022690"/>
    </source>
</evidence>
<keyword evidence="9" id="KW-0378">Hydrolase</keyword>
<keyword evidence="3" id="KW-0483">Metalloprotease inhibitor</keyword>
<dbReference type="InterPro" id="IPR022815">
    <property type="entry name" value="Inh"/>
</dbReference>
<comment type="subcellular location">
    <subcellularLocation>
        <location evidence="1">Periplasm</location>
    </subcellularLocation>
</comment>
<dbReference type="InterPro" id="IPR016085">
    <property type="entry name" value="Protease_inh_B-barrel_dom"/>
</dbReference>
<dbReference type="GO" id="GO:0008233">
    <property type="term" value="F:peptidase activity"/>
    <property type="evidence" value="ECO:0007669"/>
    <property type="project" value="UniProtKB-KW"/>
</dbReference>
<sequence>MANSLFLPSPESLAGEWIIIDDGKSCHITFFPDKVENTNGYKLLVNSSCKHIVLPELPAAWRPAPDGIDLLNHDGMSILFFSQDGESYRSNIWDKKGKILKRNIK</sequence>
<keyword evidence="9" id="KW-0614">Plasmid</keyword>
<dbReference type="EMBL" id="CP022118">
    <property type="protein sequence ID" value="ASG19108.1"/>
    <property type="molecule type" value="Genomic_DNA"/>
</dbReference>
<evidence type="ECO:0000256" key="5">
    <source>
        <dbReference type="ARBA" id="ARBA00022729"/>
    </source>
</evidence>
<comment type="similarity">
    <text evidence="2">Belongs to the protease inhibitor I38 family.</text>
</comment>
<evidence type="ECO:0000256" key="3">
    <source>
        <dbReference type="ARBA" id="ARBA00022608"/>
    </source>
</evidence>
<dbReference type="InterPro" id="IPR021140">
    <property type="entry name" value="Inh/Omp19"/>
</dbReference>
<dbReference type="GO" id="GO:0008191">
    <property type="term" value="F:metalloendopeptidase inhibitor activity"/>
    <property type="evidence" value="ECO:0007669"/>
    <property type="project" value="InterPro"/>
</dbReference>
<dbReference type="GO" id="GO:0042597">
    <property type="term" value="C:periplasmic space"/>
    <property type="evidence" value="ECO:0007669"/>
    <property type="project" value="UniProtKB-SubCell"/>
</dbReference>
<evidence type="ECO:0000256" key="1">
    <source>
        <dbReference type="ARBA" id="ARBA00004418"/>
    </source>
</evidence>
<feature type="domain" description="Alkaline proteinase inhibitor/ Outer membrane lipoprotein Omp19" evidence="8">
    <location>
        <begin position="8"/>
        <end position="97"/>
    </location>
</feature>
<gene>
    <name evidence="9" type="ORF">LFZ25_25000</name>
</gene>
<evidence type="ECO:0000256" key="2">
    <source>
        <dbReference type="ARBA" id="ARBA00006813"/>
    </source>
</evidence>
<keyword evidence="9" id="KW-0645">Protease</keyword>
<keyword evidence="5" id="KW-0732">Signal</keyword>
<dbReference type="Pfam" id="PF02974">
    <property type="entry name" value="Inh"/>
    <property type="match status" value="1"/>
</dbReference>
<evidence type="ECO:0000256" key="6">
    <source>
        <dbReference type="ARBA" id="ARBA00022764"/>
    </source>
</evidence>
<evidence type="ECO:0000259" key="8">
    <source>
        <dbReference type="Pfam" id="PF02974"/>
    </source>
</evidence>
<keyword evidence="7" id="KW-0481">Metalloenzyme inhibitor</keyword>
<dbReference type="Proteomes" id="UP000197157">
    <property type="component" value="Plasmid unnamed1"/>
</dbReference>
<evidence type="ECO:0000256" key="7">
    <source>
        <dbReference type="ARBA" id="ARBA00023215"/>
    </source>
</evidence>